<proteinExistence type="predicted"/>
<dbReference type="EMBL" id="JAVRJZ010000003">
    <property type="protein sequence ID" value="KAK2724584.1"/>
    <property type="molecule type" value="Genomic_DNA"/>
</dbReference>
<accession>A0AA88ICE0</accession>
<evidence type="ECO:0000313" key="3">
    <source>
        <dbReference type="EMBL" id="KAK2724584.1"/>
    </source>
</evidence>
<feature type="compositionally biased region" description="Basic residues" evidence="2">
    <location>
        <begin position="212"/>
        <end position="228"/>
    </location>
</feature>
<feature type="region of interest" description="Disordered" evidence="2">
    <location>
        <begin position="244"/>
        <end position="278"/>
    </location>
</feature>
<comment type="caution">
    <text evidence="3">The sequence shown here is derived from an EMBL/GenBank/DDBJ whole genome shotgun (WGS) entry which is preliminary data.</text>
</comment>
<name>A0AA88ICE0_ARTSF</name>
<dbReference type="Proteomes" id="UP001187531">
    <property type="component" value="Unassembled WGS sequence"/>
</dbReference>
<keyword evidence="4" id="KW-1185">Reference proteome</keyword>
<reference evidence="3" key="1">
    <citation type="submission" date="2023-07" db="EMBL/GenBank/DDBJ databases">
        <title>Chromosome-level genome assembly of Artemia franciscana.</title>
        <authorList>
            <person name="Jo E."/>
        </authorList>
    </citation>
    <scope>NUCLEOTIDE SEQUENCE</scope>
    <source>
        <tissue evidence="3">Whole body</tissue>
    </source>
</reference>
<feature type="compositionally biased region" description="Acidic residues" evidence="2">
    <location>
        <begin position="247"/>
        <end position="256"/>
    </location>
</feature>
<evidence type="ECO:0000313" key="4">
    <source>
        <dbReference type="Proteomes" id="UP001187531"/>
    </source>
</evidence>
<gene>
    <name evidence="3" type="ORF">QYM36_001170</name>
</gene>
<dbReference type="AlphaFoldDB" id="A0AA88ICE0"/>
<organism evidence="3 4">
    <name type="scientific">Artemia franciscana</name>
    <name type="common">Brine shrimp</name>
    <name type="synonym">Artemia sanfranciscana</name>
    <dbReference type="NCBI Taxonomy" id="6661"/>
    <lineage>
        <taxon>Eukaryota</taxon>
        <taxon>Metazoa</taxon>
        <taxon>Ecdysozoa</taxon>
        <taxon>Arthropoda</taxon>
        <taxon>Crustacea</taxon>
        <taxon>Branchiopoda</taxon>
        <taxon>Anostraca</taxon>
        <taxon>Artemiidae</taxon>
        <taxon>Artemia</taxon>
    </lineage>
</organism>
<evidence type="ECO:0000256" key="1">
    <source>
        <dbReference type="SAM" id="Coils"/>
    </source>
</evidence>
<feature type="region of interest" description="Disordered" evidence="2">
    <location>
        <begin position="192"/>
        <end position="228"/>
    </location>
</feature>
<feature type="coiled-coil region" evidence="1">
    <location>
        <begin position="114"/>
        <end position="141"/>
    </location>
</feature>
<sequence>MLVQTKKSDCKNSSGERIPVSIIAVAMRKEPSQHHINFVNTPSRRSTPVQELRRQPQQVWKKIPATNFNETYSLSTRELPISIASPSFPRLDHKVGRIPAATLKKDASDRDITIGQLEKELEDQKLRCDQLENQVLESDVKDRKLNLLIHGMPTERLSQTVEENVKFFLSVTMEISDPIQLTKCYRMLGGSNAPDEEDTDFGDSGTSEVKSGKTKMKPNRGKGAGKLRKFPNLDCSSDNALDNLPENCDDSSELNWDEGQNSGHAGVENSTCKKNSGPPFKLSDFYAVLYEQDFFIE</sequence>
<keyword evidence="1" id="KW-0175">Coiled coil</keyword>
<evidence type="ECO:0000256" key="2">
    <source>
        <dbReference type="SAM" id="MobiDB-lite"/>
    </source>
</evidence>
<protein>
    <submittedName>
        <fullName evidence="3">Uncharacterized protein</fullName>
    </submittedName>
</protein>
<feature type="compositionally biased region" description="Polar residues" evidence="2">
    <location>
        <begin position="258"/>
        <end position="274"/>
    </location>
</feature>